<accession>A0A7W3V0B0</accession>
<dbReference type="EMBL" id="LDJH01000026">
    <property type="protein sequence ID" value="KRG55296.1"/>
    <property type="molecule type" value="Genomic_DNA"/>
</dbReference>
<dbReference type="SUPFAM" id="SSF53955">
    <property type="entry name" value="Lysozyme-like"/>
    <property type="match status" value="1"/>
</dbReference>
<dbReference type="SUPFAM" id="SSF54106">
    <property type="entry name" value="LysM domain"/>
    <property type="match status" value="1"/>
</dbReference>
<proteinExistence type="inferred from homology"/>
<dbReference type="Pfam" id="PF01476">
    <property type="entry name" value="LysM"/>
    <property type="match status" value="1"/>
</dbReference>
<dbReference type="InterPro" id="IPR036779">
    <property type="entry name" value="LysM_dom_sf"/>
</dbReference>
<dbReference type="Proteomes" id="UP000550609">
    <property type="component" value="Unassembled WGS sequence"/>
</dbReference>
<feature type="compositionally biased region" description="Low complexity" evidence="2">
    <location>
        <begin position="329"/>
        <end position="351"/>
    </location>
</feature>
<dbReference type="PATRIC" id="fig|266128.3.peg.1518"/>
<dbReference type="InterPro" id="IPR000189">
    <property type="entry name" value="Transglyc_AS"/>
</dbReference>
<dbReference type="CDD" id="cd16894">
    <property type="entry name" value="MltD-like"/>
    <property type="match status" value="1"/>
</dbReference>
<dbReference type="EMBL" id="JACIUV010000003">
    <property type="protein sequence ID" value="MBB1117143.1"/>
    <property type="molecule type" value="Genomic_DNA"/>
</dbReference>
<dbReference type="Pfam" id="PF01464">
    <property type="entry name" value="SLT"/>
    <property type="match status" value="1"/>
</dbReference>
<dbReference type="SMART" id="SM00257">
    <property type="entry name" value="LysM"/>
    <property type="match status" value="1"/>
</dbReference>
<evidence type="ECO:0000313" key="7">
    <source>
        <dbReference type="Proteomes" id="UP000550609"/>
    </source>
</evidence>
<feature type="region of interest" description="Disordered" evidence="2">
    <location>
        <begin position="315"/>
        <end position="360"/>
    </location>
</feature>
<evidence type="ECO:0000256" key="1">
    <source>
        <dbReference type="ARBA" id="ARBA00007734"/>
    </source>
</evidence>
<comment type="caution">
    <text evidence="4">The sequence shown here is derived from an EMBL/GenBank/DDBJ whole genome shotgun (WGS) entry which is preliminary data.</text>
</comment>
<dbReference type="AlphaFoldDB" id="A0A0R0BD87"/>
<dbReference type="PROSITE" id="PS51782">
    <property type="entry name" value="LYSM"/>
    <property type="match status" value="1"/>
</dbReference>
<dbReference type="CDD" id="cd00118">
    <property type="entry name" value="LysM"/>
    <property type="match status" value="1"/>
</dbReference>
<dbReference type="GO" id="GO:0008933">
    <property type="term" value="F:peptidoglycan lytic transglycosylase activity"/>
    <property type="evidence" value="ECO:0007669"/>
    <property type="project" value="InterPro"/>
</dbReference>
<comment type="similarity">
    <text evidence="1">Belongs to the transglycosylase Slt family.</text>
</comment>
<dbReference type="Gene3D" id="3.10.350.10">
    <property type="entry name" value="LysM domain"/>
    <property type="match status" value="1"/>
</dbReference>
<sequence>MSGRRRWPAALALAVSGTLVISAPLLAQASNLPALLPSLAQPPYQATQLPQPTTRNGQEIFRQFREGLAQPQCDSSATSERWKQHFRHAASRMSEHDDNLLPLFGYVVDQLRAEGLPTEFALIPFVESGYRPDARSNAGPAGLWQFIANTARNHKVPMSQGVDGRYSASESTTAAVRYLKTLYGMFGGRWELAVMGYNAGEYRILQALRRQGLNAGNASPEQLSGLSPVTYSYVEKLHALSCVLEEAADNGNLMARLDREVPYLAPYQLPAGTSLQRWADARDLDADKLARLNPLLDKRTPGRTVGVLAPRHAALPELPPASGSTQAVATTSSSIQTGTSTSASSATSARADNGKTSRHTVRAGESLWAIARRHGIPLARLLASNGLSNNAILKPGMELQIETAQ</sequence>
<evidence type="ECO:0000313" key="4">
    <source>
        <dbReference type="EMBL" id="KRG55296.1"/>
    </source>
</evidence>
<dbReference type="PROSITE" id="PS00922">
    <property type="entry name" value="TRANSGLYCOSYLASE"/>
    <property type="match status" value="1"/>
</dbReference>
<dbReference type="InterPro" id="IPR023346">
    <property type="entry name" value="Lysozyme-like_dom_sf"/>
</dbReference>
<reference evidence="5 7" key="2">
    <citation type="submission" date="2020-08" db="EMBL/GenBank/DDBJ databases">
        <title>Stenotrophomonas sp. W1S232.</title>
        <authorList>
            <person name="Deng Y."/>
        </authorList>
    </citation>
    <scope>NUCLEOTIDE SEQUENCE [LARGE SCALE GENOMIC DNA]</scope>
    <source>
        <strain evidence="5 7">W1S232</strain>
    </source>
</reference>
<dbReference type="STRING" id="266128.ABB25_12305"/>
<dbReference type="Proteomes" id="UP000051254">
    <property type="component" value="Unassembled WGS sequence"/>
</dbReference>
<dbReference type="GO" id="GO:0000270">
    <property type="term" value="P:peptidoglycan metabolic process"/>
    <property type="evidence" value="ECO:0007669"/>
    <property type="project" value="InterPro"/>
</dbReference>
<gene>
    <name evidence="4" type="ORF">ABB25_12305</name>
    <name evidence="5" type="ORF">H4O09_08795</name>
</gene>
<dbReference type="OrthoDB" id="9815002at2"/>
<keyword evidence="6" id="KW-1185">Reference proteome</keyword>
<evidence type="ECO:0000259" key="3">
    <source>
        <dbReference type="PROSITE" id="PS51782"/>
    </source>
</evidence>
<feature type="domain" description="LysM" evidence="3">
    <location>
        <begin position="357"/>
        <end position="401"/>
    </location>
</feature>
<dbReference type="InterPro" id="IPR018392">
    <property type="entry name" value="LysM"/>
</dbReference>
<protein>
    <submittedName>
        <fullName evidence="4">Lytic transglycosylase</fullName>
    </submittedName>
    <submittedName>
        <fullName evidence="5">Transglycosylase SLT domain-containing protein</fullName>
    </submittedName>
</protein>
<reference evidence="4 6" key="1">
    <citation type="submission" date="2015-05" db="EMBL/GenBank/DDBJ databases">
        <title>Genome sequencing and analysis of members of genus Stenotrophomonas.</title>
        <authorList>
            <person name="Patil P.P."/>
            <person name="Midha S."/>
            <person name="Patil P.B."/>
        </authorList>
    </citation>
    <scope>NUCLEOTIDE SEQUENCE [LARGE SCALE GENOMIC DNA]</scope>
    <source>
        <strain evidence="4 6">DSM 17805</strain>
    </source>
</reference>
<dbReference type="InterPro" id="IPR008258">
    <property type="entry name" value="Transglycosylase_SLT_dom_1"/>
</dbReference>
<evidence type="ECO:0000313" key="6">
    <source>
        <dbReference type="Proteomes" id="UP000051254"/>
    </source>
</evidence>
<accession>A0A0R0BD87</accession>
<dbReference type="Gene3D" id="1.10.530.10">
    <property type="match status" value="1"/>
</dbReference>
<dbReference type="RefSeq" id="WP_057667206.1">
    <property type="nucleotide sequence ID" value="NZ_JACIUV010000003.1"/>
</dbReference>
<evidence type="ECO:0000256" key="2">
    <source>
        <dbReference type="SAM" id="MobiDB-lite"/>
    </source>
</evidence>
<evidence type="ECO:0000313" key="5">
    <source>
        <dbReference type="EMBL" id="MBB1117143.1"/>
    </source>
</evidence>
<organism evidence="4 6">
    <name type="scientific">Stenotrophomonas koreensis</name>
    <dbReference type="NCBI Taxonomy" id="266128"/>
    <lineage>
        <taxon>Bacteria</taxon>
        <taxon>Pseudomonadati</taxon>
        <taxon>Pseudomonadota</taxon>
        <taxon>Gammaproteobacteria</taxon>
        <taxon>Lysobacterales</taxon>
        <taxon>Lysobacteraceae</taxon>
        <taxon>Stenotrophomonas</taxon>
    </lineage>
</organism>
<name>A0A0R0BD87_9GAMM</name>
<dbReference type="GO" id="GO:0016020">
    <property type="term" value="C:membrane"/>
    <property type="evidence" value="ECO:0007669"/>
    <property type="project" value="InterPro"/>
</dbReference>